<keyword evidence="7" id="KW-0391">Immunity</keyword>
<dbReference type="InterPro" id="IPR013083">
    <property type="entry name" value="Znf_RING/FYVE/PHD"/>
</dbReference>
<gene>
    <name evidence="13" type="primary">RNF135</name>
</gene>
<protein>
    <submittedName>
        <fullName evidence="13">E3 ubiquitin-protein ligase RNF135 isoform X1</fullName>
    </submittedName>
</protein>
<dbReference type="InterPro" id="IPR001841">
    <property type="entry name" value="Znf_RING"/>
</dbReference>
<evidence type="ECO:0000256" key="9">
    <source>
        <dbReference type="PROSITE-ProRule" id="PRU00175"/>
    </source>
</evidence>
<keyword evidence="6" id="KW-0862">Zinc</keyword>
<dbReference type="PROSITE" id="PS00518">
    <property type="entry name" value="ZF_RING_1"/>
    <property type="match status" value="1"/>
</dbReference>
<dbReference type="PRINTS" id="PR01407">
    <property type="entry name" value="BUTYPHLNCDUF"/>
</dbReference>
<keyword evidence="2" id="KW-0399">Innate immunity</keyword>
<sequence>MASAADGQVPVWLKAEDLQCSICLGLLSHPATTQCGHSFCLDCIRKWLKGQHGNRNCPNCQRGLDDKLPERNVLLELVLERYKCAASRDPLPTRASGRLAQPGFPDGAGCKRDLATTRHGFQDIVKISEIPKQVQMVLEAIVTWRKDSIAMKDYMSQTRSSISEAFGFMKKCICDQEEMVLGIIEEEFIVAQQITDSTDKQLTGRIHNLLDLQNNSEEVMKNTSSEQEAYIGDPIQMNEPTFLIQKISSVASVVEELRRQLEASVLRNYPVQPSQKPSPGTSNSSEIAADVAEEIFFSNNSLLSQDSVQEASSSSSAVPSTRDRELLISNRFSQWISDITFDDERLGCMLQLTSNKRKVTVSRVRNEYERSHKRFCNSQVLGSQSFSEGCHYWEVNTKESSGWAIGVASGEIGRKDQLGRNELSWCIEWKAQCISAWHNNQETRINEEKPLRVGVFLDFPTKSLSFYSLTDKETCLHKFQINTTNPVYPAFWIYGLTAGEFLTINDINRH</sequence>
<dbReference type="PROSITE" id="PS50188">
    <property type="entry name" value="B302_SPRY"/>
    <property type="match status" value="1"/>
</dbReference>
<keyword evidence="5 9" id="KW-0863">Zinc-finger</keyword>
<feature type="domain" description="RING-type" evidence="10">
    <location>
        <begin position="20"/>
        <end position="61"/>
    </location>
</feature>
<dbReference type="SUPFAM" id="SSF57850">
    <property type="entry name" value="RING/U-box"/>
    <property type="match status" value="1"/>
</dbReference>
<dbReference type="KEGG" id="pbi:103064512"/>
<organism evidence="12 13">
    <name type="scientific">Python bivittatus</name>
    <name type="common">Burmese python</name>
    <name type="synonym">Python molurus bivittatus</name>
    <dbReference type="NCBI Taxonomy" id="176946"/>
    <lineage>
        <taxon>Eukaryota</taxon>
        <taxon>Metazoa</taxon>
        <taxon>Chordata</taxon>
        <taxon>Craniata</taxon>
        <taxon>Vertebrata</taxon>
        <taxon>Euteleostomi</taxon>
        <taxon>Lepidosauria</taxon>
        <taxon>Squamata</taxon>
        <taxon>Bifurcata</taxon>
        <taxon>Unidentata</taxon>
        <taxon>Episquamata</taxon>
        <taxon>Toxicofera</taxon>
        <taxon>Serpentes</taxon>
        <taxon>Henophidia</taxon>
        <taxon>Pythonidae</taxon>
        <taxon>Python</taxon>
    </lineage>
</organism>
<dbReference type="CTD" id="84282"/>
<comment type="function">
    <text evidence="8">Neurotoxin that produces dose-dependent hypolocomotion and hyperalgesia in mice. May directly act on the central nervous system, as it is 6500-fold more potent when administered intracerebroventricularly than intraperitoneal.</text>
</comment>
<dbReference type="GO" id="GO:0008270">
    <property type="term" value="F:zinc ion binding"/>
    <property type="evidence" value="ECO:0007669"/>
    <property type="project" value="UniProtKB-KW"/>
</dbReference>
<feature type="domain" description="B30.2/SPRY" evidence="11">
    <location>
        <begin position="319"/>
        <end position="510"/>
    </location>
</feature>
<dbReference type="GO" id="GO:0045087">
    <property type="term" value="P:innate immune response"/>
    <property type="evidence" value="ECO:0007669"/>
    <property type="project" value="UniProtKB-KW"/>
</dbReference>
<dbReference type="InterPro" id="IPR003879">
    <property type="entry name" value="Butyrophylin_SPRY"/>
</dbReference>
<dbReference type="PROSITE" id="PS50089">
    <property type="entry name" value="ZF_RING_2"/>
    <property type="match status" value="1"/>
</dbReference>
<comment type="similarity">
    <text evidence="1">Belongs to the ohanin/vespryn family.</text>
</comment>
<dbReference type="Pfam" id="PF00622">
    <property type="entry name" value="SPRY"/>
    <property type="match status" value="1"/>
</dbReference>
<evidence type="ECO:0000256" key="7">
    <source>
        <dbReference type="ARBA" id="ARBA00022859"/>
    </source>
</evidence>
<dbReference type="SMART" id="SM00449">
    <property type="entry name" value="SPRY"/>
    <property type="match status" value="1"/>
</dbReference>
<keyword evidence="4" id="KW-0479">Metal-binding</keyword>
<evidence type="ECO:0000256" key="1">
    <source>
        <dbReference type="ARBA" id="ARBA00009651"/>
    </source>
</evidence>
<dbReference type="InterPro" id="IPR001870">
    <property type="entry name" value="B30.2/SPRY"/>
</dbReference>
<dbReference type="RefSeq" id="XP_007423560.1">
    <property type="nucleotide sequence ID" value="XM_007423498.3"/>
</dbReference>
<dbReference type="InterPro" id="IPR017907">
    <property type="entry name" value="Znf_RING_CS"/>
</dbReference>
<dbReference type="GO" id="GO:0045088">
    <property type="term" value="P:regulation of innate immune response"/>
    <property type="evidence" value="ECO:0007669"/>
    <property type="project" value="TreeGrafter"/>
</dbReference>
<dbReference type="InterPro" id="IPR051051">
    <property type="entry name" value="E3_ubiq-ligase_TRIM/RNF"/>
</dbReference>
<dbReference type="AlphaFoldDB" id="A0A9F2QU21"/>
<dbReference type="SMART" id="SM00184">
    <property type="entry name" value="RING"/>
    <property type="match status" value="1"/>
</dbReference>
<evidence type="ECO:0000256" key="8">
    <source>
        <dbReference type="ARBA" id="ARBA00034460"/>
    </source>
</evidence>
<evidence type="ECO:0000256" key="2">
    <source>
        <dbReference type="ARBA" id="ARBA00022588"/>
    </source>
</evidence>
<evidence type="ECO:0000256" key="4">
    <source>
        <dbReference type="ARBA" id="ARBA00022723"/>
    </source>
</evidence>
<dbReference type="GO" id="GO:0043021">
    <property type="term" value="F:ribonucleoprotein complex binding"/>
    <property type="evidence" value="ECO:0007669"/>
    <property type="project" value="TreeGrafter"/>
</dbReference>
<dbReference type="SUPFAM" id="SSF49899">
    <property type="entry name" value="Concanavalin A-like lectins/glucanases"/>
    <property type="match status" value="1"/>
</dbReference>
<dbReference type="GeneID" id="103064512"/>
<dbReference type="GO" id="GO:0005737">
    <property type="term" value="C:cytoplasm"/>
    <property type="evidence" value="ECO:0007669"/>
    <property type="project" value="TreeGrafter"/>
</dbReference>
<dbReference type="InterPro" id="IPR018957">
    <property type="entry name" value="Znf_C3HC4_RING-type"/>
</dbReference>
<dbReference type="GO" id="GO:0004842">
    <property type="term" value="F:ubiquitin-protein transferase activity"/>
    <property type="evidence" value="ECO:0007669"/>
    <property type="project" value="TreeGrafter"/>
</dbReference>
<dbReference type="InterPro" id="IPR013320">
    <property type="entry name" value="ConA-like_dom_sf"/>
</dbReference>
<evidence type="ECO:0000313" key="12">
    <source>
        <dbReference type="Proteomes" id="UP000695026"/>
    </source>
</evidence>
<dbReference type="Gene3D" id="2.60.120.920">
    <property type="match status" value="1"/>
</dbReference>
<name>A0A9F2QU21_PYTBI</name>
<evidence type="ECO:0000256" key="5">
    <source>
        <dbReference type="ARBA" id="ARBA00022771"/>
    </source>
</evidence>
<keyword evidence="3" id="KW-0528">Neurotoxin</keyword>
<evidence type="ECO:0000256" key="6">
    <source>
        <dbReference type="ARBA" id="ARBA00022833"/>
    </source>
</evidence>
<dbReference type="OMA" id="RCSHWAV"/>
<evidence type="ECO:0000313" key="13">
    <source>
        <dbReference type="RefSeq" id="XP_007423560.1"/>
    </source>
</evidence>
<dbReference type="InterPro" id="IPR003877">
    <property type="entry name" value="SPRY_dom"/>
</dbReference>
<dbReference type="InterPro" id="IPR043136">
    <property type="entry name" value="B30.2/SPRY_sf"/>
</dbReference>
<dbReference type="Gene3D" id="3.30.40.10">
    <property type="entry name" value="Zinc/RING finger domain, C3HC4 (zinc finger)"/>
    <property type="match status" value="1"/>
</dbReference>
<accession>A0A9F2QU21</accession>
<dbReference type="Proteomes" id="UP000695026">
    <property type="component" value="Unplaced"/>
</dbReference>
<dbReference type="PANTHER" id="PTHR25465">
    <property type="entry name" value="B-BOX DOMAIN CONTAINING"/>
    <property type="match status" value="1"/>
</dbReference>
<proteinExistence type="inferred from homology"/>
<dbReference type="Pfam" id="PF00097">
    <property type="entry name" value="zf-C3HC4"/>
    <property type="match status" value="1"/>
</dbReference>
<dbReference type="PANTHER" id="PTHR25465:SF41">
    <property type="entry name" value="E3 UBIQUITIN-PROTEIN LIGASE RNF135"/>
    <property type="match status" value="1"/>
</dbReference>
<evidence type="ECO:0000256" key="3">
    <source>
        <dbReference type="ARBA" id="ARBA00022699"/>
    </source>
</evidence>
<keyword evidence="3" id="KW-0800">Toxin</keyword>
<evidence type="ECO:0000259" key="11">
    <source>
        <dbReference type="PROSITE" id="PS50188"/>
    </source>
</evidence>
<reference evidence="13" key="1">
    <citation type="submission" date="2025-08" db="UniProtKB">
        <authorList>
            <consortium name="RefSeq"/>
        </authorList>
    </citation>
    <scope>IDENTIFICATION</scope>
    <source>
        <tissue evidence="13">Liver</tissue>
    </source>
</reference>
<dbReference type="OrthoDB" id="6270329at2759"/>
<keyword evidence="12" id="KW-1185">Reference proteome</keyword>
<evidence type="ECO:0000259" key="10">
    <source>
        <dbReference type="PROSITE" id="PS50089"/>
    </source>
</evidence>